<sequence>MNKIKWQGLLTQTEELAKNFFILPFAQMIQEHDVFSHLGVTPEYNCRYGVKMDEKMDFVTLKDEKNQILIECKKLAMILI</sequence>
<dbReference type="OrthoDB" id="9148007at2"/>
<dbReference type="AlphaFoldDB" id="A0A318N3Y1"/>
<proteinExistence type="predicted"/>
<evidence type="ECO:0000313" key="2">
    <source>
        <dbReference type="Proteomes" id="UP000247565"/>
    </source>
</evidence>
<name>A0A318N3Y1_9PROT</name>
<dbReference type="RefSeq" id="WP_110438495.1">
    <property type="nucleotide sequence ID" value="NZ_CP046393.1"/>
</dbReference>
<gene>
    <name evidence="1" type="ORF">DK869_03000</name>
</gene>
<evidence type="ECO:0000313" key="1">
    <source>
        <dbReference type="EMBL" id="PXZ01977.1"/>
    </source>
</evidence>
<keyword evidence="2" id="KW-1185">Reference proteome</keyword>
<dbReference type="EMBL" id="QGLT01000001">
    <property type="protein sequence ID" value="PXZ01977.1"/>
    <property type="molecule type" value="Genomic_DNA"/>
</dbReference>
<evidence type="ECO:0008006" key="3">
    <source>
        <dbReference type="Google" id="ProtNLM"/>
    </source>
</evidence>
<protein>
    <recommendedName>
        <fullName evidence="3">Type I restriction enzyme R protein N-terminal domain-containing protein</fullName>
    </recommendedName>
</protein>
<organism evidence="1 2">
    <name type="scientific">Commensalibacter melissae</name>
    <dbReference type="NCBI Taxonomy" id="2070537"/>
    <lineage>
        <taxon>Bacteria</taxon>
        <taxon>Pseudomonadati</taxon>
        <taxon>Pseudomonadota</taxon>
        <taxon>Alphaproteobacteria</taxon>
        <taxon>Acetobacterales</taxon>
        <taxon>Acetobacteraceae</taxon>
    </lineage>
</organism>
<comment type="caution">
    <text evidence="1">The sequence shown here is derived from an EMBL/GenBank/DDBJ whole genome shotgun (WGS) entry which is preliminary data.</text>
</comment>
<reference evidence="1 2" key="1">
    <citation type="submission" date="2018-05" db="EMBL/GenBank/DDBJ databases">
        <title>Reference genomes for bee gut microbiota database.</title>
        <authorList>
            <person name="Ellegaard K.M."/>
        </authorList>
    </citation>
    <scope>NUCLEOTIDE SEQUENCE [LARGE SCALE GENOMIC DNA]</scope>
    <source>
        <strain evidence="1 2">ESL0284</strain>
    </source>
</reference>
<accession>A0A318N3Y1</accession>
<dbReference type="Proteomes" id="UP000247565">
    <property type="component" value="Unassembled WGS sequence"/>
</dbReference>